<comment type="caution">
    <text evidence="3">The sequence shown here is derived from an EMBL/GenBank/DDBJ whole genome shotgun (WGS) entry which is preliminary data.</text>
</comment>
<feature type="domain" description="DUF7948" evidence="2">
    <location>
        <begin position="59"/>
        <end position="191"/>
    </location>
</feature>
<keyword evidence="1" id="KW-1133">Transmembrane helix</keyword>
<reference evidence="3" key="1">
    <citation type="journal article" date="2014" name="Front. Microbiol.">
        <title>High frequency of phylogenetically diverse reductive dehalogenase-homologous genes in deep subseafloor sedimentary metagenomes.</title>
        <authorList>
            <person name="Kawai M."/>
            <person name="Futagami T."/>
            <person name="Toyoda A."/>
            <person name="Takaki Y."/>
            <person name="Nishi S."/>
            <person name="Hori S."/>
            <person name="Arai W."/>
            <person name="Tsubouchi T."/>
            <person name="Morono Y."/>
            <person name="Uchiyama I."/>
            <person name="Ito T."/>
            <person name="Fujiyama A."/>
            <person name="Inagaki F."/>
            <person name="Takami H."/>
        </authorList>
    </citation>
    <scope>NUCLEOTIDE SEQUENCE</scope>
    <source>
        <strain evidence="3">Expedition CK06-06</strain>
    </source>
</reference>
<accession>X1T6Z4</accession>
<dbReference type="InterPro" id="IPR057708">
    <property type="entry name" value="DUF7948"/>
</dbReference>
<feature type="transmembrane region" description="Helical" evidence="1">
    <location>
        <begin position="12"/>
        <end position="33"/>
    </location>
</feature>
<organism evidence="3">
    <name type="scientific">marine sediment metagenome</name>
    <dbReference type="NCBI Taxonomy" id="412755"/>
    <lineage>
        <taxon>unclassified sequences</taxon>
        <taxon>metagenomes</taxon>
        <taxon>ecological metagenomes</taxon>
    </lineage>
</organism>
<dbReference type="EMBL" id="BARW01006212">
    <property type="protein sequence ID" value="GAI87151.1"/>
    <property type="molecule type" value="Genomic_DNA"/>
</dbReference>
<dbReference type="Pfam" id="PF25778">
    <property type="entry name" value="DUF7948"/>
    <property type="match status" value="1"/>
</dbReference>
<protein>
    <recommendedName>
        <fullName evidence="2">DUF7948 domain-containing protein</fullName>
    </recommendedName>
</protein>
<dbReference type="AlphaFoldDB" id="X1T6Z4"/>
<gene>
    <name evidence="3" type="ORF">S12H4_13026</name>
</gene>
<evidence type="ECO:0000313" key="3">
    <source>
        <dbReference type="EMBL" id="GAI87151.1"/>
    </source>
</evidence>
<sequence length="191" mass="21663">MEQIALKTTRKLLGICFVSVFLFMYGDRVAVIIPDHLEEIPRPWLLEQETLGQAIPLFFEKNIGQTDGSVKYLSRGKDHILFLTPDKAVLTMSGPREEKEISCPAGKYQVPVQEDLHISITTLGANTEGIIEGINELPGKSNYLIGNDPDKWQKNIPHYEMVRYNNVYNGIDLVYHNRKGNLEYDFILAPG</sequence>
<evidence type="ECO:0000256" key="1">
    <source>
        <dbReference type="SAM" id="Phobius"/>
    </source>
</evidence>
<proteinExistence type="predicted"/>
<keyword evidence="1" id="KW-0472">Membrane</keyword>
<evidence type="ECO:0000259" key="2">
    <source>
        <dbReference type="Pfam" id="PF25778"/>
    </source>
</evidence>
<name>X1T6Z4_9ZZZZ</name>
<keyword evidence="1" id="KW-0812">Transmembrane</keyword>